<proteinExistence type="predicted"/>
<dbReference type="EMBL" id="JAQNDK010000001">
    <property type="protein sequence ID" value="MDC0676121.1"/>
    <property type="molecule type" value="Genomic_DNA"/>
</dbReference>
<reference evidence="1 2" key="1">
    <citation type="submission" date="2023-01" db="EMBL/GenBank/DDBJ databases">
        <title>Minimal conservation of predation-associated metabolite biosynthetic gene clusters underscores biosynthetic potential of Myxococcota including descriptions for ten novel species: Archangium lansinium sp. nov., Myxococcus landrumus sp. nov., Nannocystis bai.</title>
        <authorList>
            <person name="Ahearne A."/>
            <person name="Stevens C."/>
            <person name="Dowd S."/>
        </authorList>
    </citation>
    <scope>NUCLEOTIDE SEQUENCE [LARGE SCALE GENOMIC DNA]</scope>
    <source>
        <strain evidence="1 2">WIWO2</strain>
    </source>
</reference>
<accession>A0ABT5BPP3</accession>
<dbReference type="Proteomes" id="UP001217485">
    <property type="component" value="Unassembled WGS sequence"/>
</dbReference>
<protein>
    <submittedName>
        <fullName evidence="1">Uncharacterized protein</fullName>
    </submittedName>
</protein>
<evidence type="ECO:0000313" key="1">
    <source>
        <dbReference type="EMBL" id="MDC0676121.1"/>
    </source>
</evidence>
<evidence type="ECO:0000313" key="2">
    <source>
        <dbReference type="Proteomes" id="UP001217485"/>
    </source>
</evidence>
<comment type="caution">
    <text evidence="1">The sequence shown here is derived from an EMBL/GenBank/DDBJ whole genome shotgun (WGS) entry which is preliminary data.</text>
</comment>
<gene>
    <name evidence="1" type="ORF">POL72_00100</name>
</gene>
<name>A0ABT5BPP3_9BACT</name>
<organism evidence="1 2">
    <name type="scientific">Sorangium atrum</name>
    <dbReference type="NCBI Taxonomy" id="2995308"/>
    <lineage>
        <taxon>Bacteria</taxon>
        <taxon>Pseudomonadati</taxon>
        <taxon>Myxococcota</taxon>
        <taxon>Polyangia</taxon>
        <taxon>Polyangiales</taxon>
        <taxon>Polyangiaceae</taxon>
        <taxon>Sorangium</taxon>
    </lineage>
</organism>
<keyword evidence="2" id="KW-1185">Reference proteome</keyword>
<sequence>MDEPCGQDLANDAVVPERLAELFRHVADNLEAHARWVGSATPEARLEHDAMRRVAAGYREIGEAAGRAAETMRAAGDLPAAPHDLARFDRGAFEAWMRRKIELQRGFAALLLKHAEASERVLRSMAADDRG</sequence>